<accession>A0A051U5Z1</accession>
<feature type="transmembrane region" description="Helical" evidence="1">
    <location>
        <begin position="6"/>
        <end position="37"/>
    </location>
</feature>
<evidence type="ECO:0000313" key="2">
    <source>
        <dbReference type="EMBL" id="KBZ64363.1"/>
    </source>
</evidence>
<keyword evidence="1" id="KW-1133">Transmembrane helix</keyword>
<gene>
    <name evidence="2" type="ORF">K875_01749</name>
</gene>
<dbReference type="AlphaFoldDB" id="A0A051U5Z1"/>
<dbReference type="Proteomes" id="UP000025947">
    <property type="component" value="Unassembled WGS sequence"/>
</dbReference>
<keyword evidence="3" id="KW-1185">Reference proteome</keyword>
<sequence>MITLGVILIIIGIFLFHPLLVLGAILAIIGVILWILGATGRTIAGRRHWF</sequence>
<name>A0A051U5Z1_9MYCO</name>
<organism evidence="2 3">
    <name type="scientific">Mycobacterium [tuberculosis] TKK-01-0051</name>
    <dbReference type="NCBI Taxonomy" id="1324261"/>
    <lineage>
        <taxon>Bacteria</taxon>
        <taxon>Bacillati</taxon>
        <taxon>Actinomycetota</taxon>
        <taxon>Actinomycetes</taxon>
        <taxon>Mycobacteriales</taxon>
        <taxon>Mycobacteriaceae</taxon>
        <taxon>Mycobacterium</taxon>
        <taxon>Mycobacterium avium complex (MAC)</taxon>
    </lineage>
</organism>
<proteinExistence type="predicted"/>
<protein>
    <recommendedName>
        <fullName evidence="4">Transmembrane protein</fullName>
    </recommendedName>
</protein>
<evidence type="ECO:0000313" key="3">
    <source>
        <dbReference type="Proteomes" id="UP000025947"/>
    </source>
</evidence>
<dbReference type="GeneID" id="58487711"/>
<dbReference type="HOGENOM" id="CLU_196126_0_1_11"/>
<comment type="caution">
    <text evidence="2">The sequence shown here is derived from an EMBL/GenBank/DDBJ whole genome shotgun (WGS) entry which is preliminary data.</text>
</comment>
<dbReference type="RefSeq" id="WP_007772725.1">
    <property type="nucleotide sequence ID" value="NZ_KK328284.1"/>
</dbReference>
<keyword evidence="1" id="KW-0812">Transmembrane</keyword>
<evidence type="ECO:0008006" key="4">
    <source>
        <dbReference type="Google" id="ProtNLM"/>
    </source>
</evidence>
<dbReference type="PATRIC" id="fig|1324261.3.peg.1761"/>
<dbReference type="EMBL" id="JLXW01000005">
    <property type="protein sequence ID" value="KBZ64363.1"/>
    <property type="molecule type" value="Genomic_DNA"/>
</dbReference>
<keyword evidence="1" id="KW-0472">Membrane</keyword>
<reference evidence="2 3" key="1">
    <citation type="submission" date="2014-04" db="EMBL/GenBank/DDBJ databases">
        <title>The Genome Sequence of Mycobacterium tuberculosis TKK-01-0051.</title>
        <authorList>
            <consortium name="The Broad Institute Genomics Platform"/>
            <consortium name="The Broad Institute Genome Sequencing Center for Infectious Disease"/>
            <person name="Earl A.M."/>
            <person name="Cohen K."/>
            <person name="Pym A."/>
            <person name="Bishai W."/>
            <person name="Maharaj K."/>
            <person name="Desjardins C."/>
            <person name="Abeel T."/>
            <person name="Young S."/>
            <person name="Zeng Q."/>
            <person name="Gargeya S."/>
            <person name="Abouelleil A."/>
            <person name="Alvarado L."/>
            <person name="Chapman S.B."/>
            <person name="Gainer-Dewar J."/>
            <person name="Goldberg J."/>
            <person name="Griggs A."/>
            <person name="Gujja S."/>
            <person name="Hansen M."/>
            <person name="Howarth C."/>
            <person name="Imamovic A."/>
            <person name="Larimer J."/>
            <person name="Murphy C."/>
            <person name="Naylor J."/>
            <person name="Pearson M."/>
            <person name="Poon T.W."/>
            <person name="Priest M."/>
            <person name="Roberts A."/>
            <person name="Saif S."/>
            <person name="Shea T."/>
            <person name="Sykes S."/>
            <person name="Wortman J."/>
            <person name="Nusbaum C."/>
            <person name="Birren B."/>
        </authorList>
    </citation>
    <scope>NUCLEOTIDE SEQUENCE [LARGE SCALE GENOMIC DNA]</scope>
    <source>
        <strain evidence="2 3">TKK-01-0051</strain>
    </source>
</reference>
<evidence type="ECO:0000256" key="1">
    <source>
        <dbReference type="SAM" id="Phobius"/>
    </source>
</evidence>